<gene>
    <name evidence="1" type="ORF">GCM10011492_34360</name>
</gene>
<protein>
    <submittedName>
        <fullName evidence="1">Uncharacterized protein</fullName>
    </submittedName>
</protein>
<organism evidence="1 2">
    <name type="scientific">Flexivirga endophytica</name>
    <dbReference type="NCBI Taxonomy" id="1849103"/>
    <lineage>
        <taxon>Bacteria</taxon>
        <taxon>Bacillati</taxon>
        <taxon>Actinomycetota</taxon>
        <taxon>Actinomycetes</taxon>
        <taxon>Micrococcales</taxon>
        <taxon>Dermacoccaceae</taxon>
        <taxon>Flexivirga</taxon>
    </lineage>
</organism>
<evidence type="ECO:0000313" key="2">
    <source>
        <dbReference type="Proteomes" id="UP000636793"/>
    </source>
</evidence>
<keyword evidence="2" id="KW-1185">Reference proteome</keyword>
<evidence type="ECO:0000313" key="1">
    <source>
        <dbReference type="EMBL" id="GGB40672.1"/>
    </source>
</evidence>
<accession>A0A916TE86</accession>
<comment type="caution">
    <text evidence="1">The sequence shown here is derived from an EMBL/GenBank/DDBJ whole genome shotgun (WGS) entry which is preliminary data.</text>
</comment>
<sequence>MFVEAVMVPSAAMKYFVVTVAVPDRALGRFPVAVIEMVKELSPTETIDGALRLVLTVALVSRSAAYAVEADAMARVAAAPVTRRVFGAAKRSINGCMRKV</sequence>
<dbReference type="EMBL" id="BMHI01000005">
    <property type="protein sequence ID" value="GGB40672.1"/>
    <property type="molecule type" value="Genomic_DNA"/>
</dbReference>
<reference evidence="1" key="1">
    <citation type="journal article" date="2014" name="Int. J. Syst. Evol. Microbiol.">
        <title>Complete genome sequence of Corynebacterium casei LMG S-19264T (=DSM 44701T), isolated from a smear-ripened cheese.</title>
        <authorList>
            <consortium name="US DOE Joint Genome Institute (JGI-PGF)"/>
            <person name="Walter F."/>
            <person name="Albersmeier A."/>
            <person name="Kalinowski J."/>
            <person name="Ruckert C."/>
        </authorList>
    </citation>
    <scope>NUCLEOTIDE SEQUENCE</scope>
    <source>
        <strain evidence="1">CGMCC 1.15085</strain>
    </source>
</reference>
<reference evidence="1" key="2">
    <citation type="submission" date="2020-09" db="EMBL/GenBank/DDBJ databases">
        <authorList>
            <person name="Sun Q."/>
            <person name="Zhou Y."/>
        </authorList>
    </citation>
    <scope>NUCLEOTIDE SEQUENCE</scope>
    <source>
        <strain evidence="1">CGMCC 1.15085</strain>
    </source>
</reference>
<dbReference type="AlphaFoldDB" id="A0A916TE86"/>
<dbReference type="Proteomes" id="UP000636793">
    <property type="component" value="Unassembled WGS sequence"/>
</dbReference>
<proteinExistence type="predicted"/>
<name>A0A916TE86_9MICO</name>